<dbReference type="GO" id="GO:0000127">
    <property type="term" value="C:transcription factor TFIIIC complex"/>
    <property type="evidence" value="ECO:0007669"/>
    <property type="project" value="InterPro"/>
</dbReference>
<feature type="compositionally biased region" description="Acidic residues" evidence="6">
    <location>
        <begin position="2094"/>
        <end position="2106"/>
    </location>
</feature>
<feature type="compositionally biased region" description="Basic and acidic residues" evidence="6">
    <location>
        <begin position="1074"/>
        <end position="1089"/>
    </location>
</feature>
<feature type="region of interest" description="Disordered" evidence="6">
    <location>
        <begin position="369"/>
        <end position="400"/>
    </location>
</feature>
<keyword evidence="3" id="KW-0238">DNA-binding</keyword>
<dbReference type="Pfam" id="PF04182">
    <property type="entry name" value="B-block_TFIIIC"/>
    <property type="match status" value="1"/>
</dbReference>
<dbReference type="InterPro" id="IPR007309">
    <property type="entry name" value="TFIIIC_Bblock-bd"/>
</dbReference>
<feature type="region of interest" description="Disordered" evidence="6">
    <location>
        <begin position="852"/>
        <end position="897"/>
    </location>
</feature>
<dbReference type="EMBL" id="MU863627">
    <property type="protein sequence ID" value="KAK4103875.1"/>
    <property type="molecule type" value="Genomic_DNA"/>
</dbReference>
<gene>
    <name evidence="9" type="ORF">N658DRAFT_521719</name>
</gene>
<dbReference type="Proteomes" id="UP001305647">
    <property type="component" value="Unassembled WGS sequence"/>
</dbReference>
<dbReference type="PANTHER" id="PTHR15180">
    <property type="entry name" value="GENERAL TRANSCRIPTION FACTOR 3C POLYPEPTIDE 1"/>
    <property type="match status" value="1"/>
</dbReference>
<feature type="region of interest" description="Disordered" evidence="6">
    <location>
        <begin position="1340"/>
        <end position="1372"/>
    </location>
</feature>
<feature type="region of interest" description="Disordered" evidence="6">
    <location>
        <begin position="577"/>
        <end position="606"/>
    </location>
</feature>
<evidence type="ECO:0000313" key="9">
    <source>
        <dbReference type="EMBL" id="KAK4103875.1"/>
    </source>
</evidence>
<dbReference type="InterPro" id="IPR044210">
    <property type="entry name" value="Tfc3-like"/>
</dbReference>
<dbReference type="GO" id="GO:0003677">
    <property type="term" value="F:DNA binding"/>
    <property type="evidence" value="ECO:0007669"/>
    <property type="project" value="UniProtKB-KW"/>
</dbReference>
<feature type="domain" description="Transcription factor tau subunit sfc3/Tfc3 C-terminal" evidence="8">
    <location>
        <begin position="1739"/>
        <end position="2166"/>
    </location>
</feature>
<dbReference type="GO" id="GO:0006384">
    <property type="term" value="P:transcription initiation at RNA polymerase III promoter"/>
    <property type="evidence" value="ECO:0007669"/>
    <property type="project" value="InterPro"/>
</dbReference>
<feature type="region of interest" description="Disordered" evidence="6">
    <location>
        <begin position="2084"/>
        <end position="2107"/>
    </location>
</feature>
<dbReference type="InterPro" id="IPR046488">
    <property type="entry name" value="Sfc3/Tfc3_C"/>
</dbReference>
<feature type="region of interest" description="Disordered" evidence="6">
    <location>
        <begin position="1476"/>
        <end position="1497"/>
    </location>
</feature>
<accession>A0AAN6Q5C5</accession>
<feature type="compositionally biased region" description="Polar residues" evidence="6">
    <location>
        <begin position="1114"/>
        <end position="1130"/>
    </location>
</feature>
<evidence type="ECO:0000256" key="4">
    <source>
        <dbReference type="ARBA" id="ARBA00023163"/>
    </source>
</evidence>
<feature type="region of interest" description="Disordered" evidence="6">
    <location>
        <begin position="118"/>
        <end position="145"/>
    </location>
</feature>
<feature type="compositionally biased region" description="Acidic residues" evidence="6">
    <location>
        <begin position="1476"/>
        <end position="1487"/>
    </location>
</feature>
<feature type="domain" description="B-block binding subunit of TFIIIC" evidence="7">
    <location>
        <begin position="172"/>
        <end position="239"/>
    </location>
</feature>
<feature type="compositionally biased region" description="Polar residues" evidence="6">
    <location>
        <begin position="1033"/>
        <end position="1042"/>
    </location>
</feature>
<protein>
    <submittedName>
        <fullName evidence="9">Uncharacterized protein</fullName>
    </submittedName>
</protein>
<evidence type="ECO:0000256" key="2">
    <source>
        <dbReference type="ARBA" id="ARBA00022553"/>
    </source>
</evidence>
<feature type="region of interest" description="Disordered" evidence="6">
    <location>
        <begin position="1412"/>
        <end position="1433"/>
    </location>
</feature>
<feature type="region of interest" description="Disordered" evidence="6">
    <location>
        <begin position="1025"/>
        <end position="1131"/>
    </location>
</feature>
<evidence type="ECO:0000256" key="3">
    <source>
        <dbReference type="ARBA" id="ARBA00023125"/>
    </source>
</evidence>
<feature type="compositionally biased region" description="Basic residues" evidence="6">
    <location>
        <begin position="879"/>
        <end position="895"/>
    </location>
</feature>
<dbReference type="PANTHER" id="PTHR15180:SF1">
    <property type="entry name" value="GENERAL TRANSCRIPTION FACTOR 3C POLYPEPTIDE 1"/>
    <property type="match status" value="1"/>
</dbReference>
<proteinExistence type="predicted"/>
<comment type="caution">
    <text evidence="9">The sequence shown here is derived from an EMBL/GenBank/DDBJ whole genome shotgun (WGS) entry which is preliminary data.</text>
</comment>
<organism evidence="9 10">
    <name type="scientific">Parathielavia hyrcaniae</name>
    <dbReference type="NCBI Taxonomy" id="113614"/>
    <lineage>
        <taxon>Eukaryota</taxon>
        <taxon>Fungi</taxon>
        <taxon>Dikarya</taxon>
        <taxon>Ascomycota</taxon>
        <taxon>Pezizomycotina</taxon>
        <taxon>Sordariomycetes</taxon>
        <taxon>Sordariomycetidae</taxon>
        <taxon>Sordariales</taxon>
        <taxon>Chaetomiaceae</taxon>
        <taxon>Parathielavia</taxon>
    </lineage>
</organism>
<keyword evidence="4" id="KW-0804">Transcription</keyword>
<feature type="compositionally biased region" description="Basic and acidic residues" evidence="6">
    <location>
        <begin position="1340"/>
        <end position="1353"/>
    </location>
</feature>
<dbReference type="Pfam" id="PF20222">
    <property type="entry name" value="DUF6581"/>
    <property type="match status" value="1"/>
</dbReference>
<feature type="region of interest" description="Disordered" evidence="6">
    <location>
        <begin position="752"/>
        <end position="811"/>
    </location>
</feature>
<feature type="compositionally biased region" description="Low complexity" evidence="6">
    <location>
        <begin position="511"/>
        <end position="521"/>
    </location>
</feature>
<keyword evidence="2" id="KW-0597">Phosphoprotein</keyword>
<evidence type="ECO:0000256" key="1">
    <source>
        <dbReference type="ARBA" id="ARBA00004123"/>
    </source>
</evidence>
<comment type="subcellular location">
    <subcellularLocation>
        <location evidence="1">Nucleus</location>
    </subcellularLocation>
</comment>
<evidence type="ECO:0000256" key="5">
    <source>
        <dbReference type="ARBA" id="ARBA00023242"/>
    </source>
</evidence>
<keyword evidence="10" id="KW-1185">Reference proteome</keyword>
<reference evidence="9" key="1">
    <citation type="journal article" date="2023" name="Mol. Phylogenet. Evol.">
        <title>Genome-scale phylogeny and comparative genomics of the fungal order Sordariales.</title>
        <authorList>
            <person name="Hensen N."/>
            <person name="Bonometti L."/>
            <person name="Westerberg I."/>
            <person name="Brannstrom I.O."/>
            <person name="Guillou S."/>
            <person name="Cros-Aarteil S."/>
            <person name="Calhoun S."/>
            <person name="Haridas S."/>
            <person name="Kuo A."/>
            <person name="Mondo S."/>
            <person name="Pangilinan J."/>
            <person name="Riley R."/>
            <person name="LaButti K."/>
            <person name="Andreopoulos B."/>
            <person name="Lipzen A."/>
            <person name="Chen C."/>
            <person name="Yan M."/>
            <person name="Daum C."/>
            <person name="Ng V."/>
            <person name="Clum A."/>
            <person name="Steindorff A."/>
            <person name="Ohm R.A."/>
            <person name="Martin F."/>
            <person name="Silar P."/>
            <person name="Natvig D.O."/>
            <person name="Lalanne C."/>
            <person name="Gautier V."/>
            <person name="Ament-Velasquez S.L."/>
            <person name="Kruys A."/>
            <person name="Hutchinson M.I."/>
            <person name="Powell A.J."/>
            <person name="Barry K."/>
            <person name="Miller A.N."/>
            <person name="Grigoriev I.V."/>
            <person name="Debuchy R."/>
            <person name="Gladieux P."/>
            <person name="Hiltunen Thoren M."/>
            <person name="Johannesson H."/>
        </authorList>
    </citation>
    <scope>NUCLEOTIDE SEQUENCE</scope>
    <source>
        <strain evidence="9">CBS 757.83</strain>
    </source>
</reference>
<evidence type="ECO:0000313" key="10">
    <source>
        <dbReference type="Proteomes" id="UP001305647"/>
    </source>
</evidence>
<feature type="region of interest" description="Disordered" evidence="6">
    <location>
        <begin position="497"/>
        <end position="522"/>
    </location>
</feature>
<reference evidence="9" key="2">
    <citation type="submission" date="2023-05" db="EMBL/GenBank/DDBJ databases">
        <authorList>
            <consortium name="Lawrence Berkeley National Laboratory"/>
            <person name="Steindorff A."/>
            <person name="Hensen N."/>
            <person name="Bonometti L."/>
            <person name="Westerberg I."/>
            <person name="Brannstrom I.O."/>
            <person name="Guillou S."/>
            <person name="Cros-Aarteil S."/>
            <person name="Calhoun S."/>
            <person name="Haridas S."/>
            <person name="Kuo A."/>
            <person name="Mondo S."/>
            <person name="Pangilinan J."/>
            <person name="Riley R."/>
            <person name="Labutti K."/>
            <person name="Andreopoulos B."/>
            <person name="Lipzen A."/>
            <person name="Chen C."/>
            <person name="Yanf M."/>
            <person name="Daum C."/>
            <person name="Ng V."/>
            <person name="Clum A."/>
            <person name="Ohm R."/>
            <person name="Martin F."/>
            <person name="Silar P."/>
            <person name="Natvig D."/>
            <person name="Lalanne C."/>
            <person name="Gautier V."/>
            <person name="Ament-Velasquez S.L."/>
            <person name="Kruys A."/>
            <person name="Hutchinson M.I."/>
            <person name="Powell A.J."/>
            <person name="Barry K."/>
            <person name="Miller A.N."/>
            <person name="Grigoriev I.V."/>
            <person name="Debuchy R."/>
            <person name="Gladieux P."/>
            <person name="Thoren M.H."/>
            <person name="Johannesson H."/>
        </authorList>
    </citation>
    <scope>NUCLEOTIDE SEQUENCE</scope>
    <source>
        <strain evidence="9">CBS 757.83</strain>
    </source>
</reference>
<dbReference type="GO" id="GO:0005634">
    <property type="term" value="C:nucleus"/>
    <property type="evidence" value="ECO:0007669"/>
    <property type="project" value="UniProtKB-SubCell"/>
</dbReference>
<name>A0AAN6Q5C5_9PEZI</name>
<evidence type="ECO:0000256" key="6">
    <source>
        <dbReference type="SAM" id="MobiDB-lite"/>
    </source>
</evidence>
<evidence type="ECO:0000259" key="8">
    <source>
        <dbReference type="Pfam" id="PF20222"/>
    </source>
</evidence>
<dbReference type="GO" id="GO:0042791">
    <property type="term" value="P:5S class rRNA transcription by RNA polymerase III"/>
    <property type="evidence" value="ECO:0007669"/>
    <property type="project" value="TreeGrafter"/>
</dbReference>
<feature type="region of interest" description="Disordered" evidence="6">
    <location>
        <begin position="1682"/>
        <end position="1707"/>
    </location>
</feature>
<evidence type="ECO:0000259" key="7">
    <source>
        <dbReference type="Pfam" id="PF04182"/>
    </source>
</evidence>
<sequence length="2285" mass="253908">MSGQGLEILLEGLIPEIAYSGEKGIPITELLKIVRQYHLSLGGQDASTQGDAAAGLQGQVGAADLERTLTDAELASARWAWDWLRSRPQILINGNKRWNRLELSEALALPEAESIDPAIASTSGDANENEKSRGKKPKKTKTLTTRPRIHPSEDLVWQTLTRHGVDYKRVPALEWACLQGVASTRAEGILQSDLRRLVNQDKRSLPKRTDSLARKGYIAKRTVVVQKMKTSRLWLIDFAPPLVEEETCGMDLTPETLSKNLEPVPWHRRWTGNNIDMDALGRTVVGVVKAFHVMRYADLRSKMGVSGKRWQMKTLAKNCQRLVDVGVLKYTAASFPGMRKIFKDCLKFLRDPNAEEWEKFLATGKKTSVYSDPTRHREPKPNALALYGKSGEDGQGTGDARSKVKRIFSGWTPEKPLAQTVFEVIRRAGTEGASNPQVSVATIGYQHRRYLSSYLMKVAETQQPPHLKKFQVVSKLVRTGKTSAYMYSAPGEAALSQVDEEGSSRKDEQTAAESSSSSAPADPFGFGAVRIKAFSAGPDISLSEMSRVVRKWKPSPKRKLLPRLRREHTAAAELVPEATAQPDAVMVDQQKEPTKPGHSRPRKRSFGEMAEVVPEALEDGAVRSVDEQEQAPSSTIVAAANGVAKIPTDEDLVLNVQYNGIVGKLRVHRPDRNLSFLRSGRGLKKPFFIPIDDNLDDPAIRDVPGSKEKSLVLATGEKNGAPAWNYVFIFNDKSQENAGWIQDEVIKMKSPTYKEPTPVEPTPVSEGAAAPPEELTIQVAPPEPARSKARGREGAGGKGKGRKRQPTSGGAKPYVCSLCGGTWKNDIGLKYHLEKAQVPCNPNFDPAILLERSRKRRKPSPVPPSVANSEAGDDETLGRTRKPRRAKKVEKKNRPVRLGVRSALRSVQGPAHTFRGLRAEDAGDAEREASWVPERPKGAFRGLLSQPDRAQDSGLAALVSTEKSLLPTGSSSSFGAGTFSDLRFRPSTPAGTAPYPVATASAKHDASINAPTVMDEHAAGVVASRQRSGRLLSLQTAPATPSRSRDSEGPAMTGDALDHKLSSHTASEEFALPPRDRTPRPNRYGERSLLRGSPMPGHSEPPHSEYPDLVPQSAGEQTEFNTQTSTSQDDQVLYKPFVPTTNYDRMASEAKRRACQAFDIIVYLLDNNLGVFPGDQALFYALTKVFLKEFPNQMPPNWKNFTTAVKAIESRKIAVLHTHMVKTERAKLQTCTLLVRTGVDPNGIIASTMKQKMREKYPGIFVPPAFSPTPEELALLQDLDRKPTGKDVVKPNANGQKFRSRRKIEEVEVFNAPYYTSTTPATRSRGDFFWHRGYEHFVDEGPGVRKRSAHDDSSAGPLQKRAKASLQDDDGYGDIPVDPSIMGVSTLSQFGQEDGPSVLEAIKAFSLLPVKPGPRGRRGTSNSYKPLDKLPPELGRVKNPGLGSLPDGFLADTPGTTPFQFVTPEVLILEPNTNLEDEHEGADEDGESQSQAFSREGTEEILDEHEIEGCTDGTVEKPQGFEFITPYPLQPLTNGVWPNHTLGFFEHRSRCFTLQGWMPGRQWLLAQNLPYSAEEMAEKQKTQKIKLRDWVDRDYARFCSVFNQCAAWEQSRRGMSVMLGSDVAPGYIFINFSAPPPKPDTRPINLVWSEETHYNLETLPYEDLEDDDYGDVMCHEDGERAEMEGVLSPKKRRVQRPPGAKRMQGRPPKLRLAAIKTMREHTAFPRAPEDLLRDKQDDLDWSSENVRLAAFIVVTTLLGGVDRVVDWGLMLRLVPDQTISQLRHYWCALKKDRLSTIVGLTEKFRRAFLRAYEKNEVPPIDFDNVLAYDWKSLIKWTTQLDMAERRTLPSTRSALDETVTVSNVKHGNRHWMEAYYHPQRSIFNRFQDATSEALAVSLDDVPEPKPSLEMILAMSWTRSLCVTPVESYPAEAVLHKRNSLFPDRSKTEITELMLKGVDQLQRKGVLSKSSSKWTNGRSWRFNTRVLDCLEKYAQQDKFAKAVQFKQELDRAFRAGETKRVTYLTNDGMVMALLNLQANGRVRVETTGQPNVPLGHEPGNYETRKYTKKYMHFRLDIVPTESYLYDEPSRREGEHDDDEEETEEDATLADLRRRVKSARPPTQGPGGAVPVWCDVLGKVDAERWLRYLSAVLVTLASRGSMGAEDLVRTLKPIIMVFEAELIVEWASRLGLLRAQLEGSAPAVMEWWWVAVEMQRVGLAEAEAEAEAQAAELTAAVTAETGKVANGGGNVNWTGTGSVGVAGRKRKALPSGRPVKVGEGVFRLGSW</sequence>
<keyword evidence="5" id="KW-0539">Nucleus</keyword>